<keyword evidence="1" id="KW-0560">Oxidoreductase</keyword>
<dbReference type="GeneID" id="83058941"/>
<dbReference type="Gene3D" id="3.40.50.720">
    <property type="entry name" value="NAD(P)-binding Rossmann-like Domain"/>
    <property type="match status" value="1"/>
</dbReference>
<dbReference type="STRING" id="1197717.BED41_13905"/>
<keyword evidence="2" id="KW-0520">NAD</keyword>
<feature type="domain" description="3-hydroxyisobutyrate dehydrogenase-like NAD-binding" evidence="5">
    <location>
        <begin position="166"/>
        <end position="282"/>
    </location>
</feature>
<feature type="active site" evidence="3">
    <location>
        <position position="172"/>
    </location>
</feature>
<protein>
    <submittedName>
        <fullName evidence="6">2-hydroxy-3-oxopropionate reductase</fullName>
    </submittedName>
</protein>
<evidence type="ECO:0000259" key="5">
    <source>
        <dbReference type="Pfam" id="PF14833"/>
    </source>
</evidence>
<evidence type="ECO:0000313" key="6">
    <source>
        <dbReference type="EMBL" id="ANZ46094.1"/>
    </source>
</evidence>
<dbReference type="GO" id="GO:0051287">
    <property type="term" value="F:NAD binding"/>
    <property type="evidence" value="ECO:0007669"/>
    <property type="project" value="InterPro"/>
</dbReference>
<accession>A0A1B2I7Y9</accession>
<dbReference type="PIRSF" id="PIRSF000103">
    <property type="entry name" value="HIBADH"/>
    <property type="match status" value="1"/>
</dbReference>
<dbReference type="InterPro" id="IPR015815">
    <property type="entry name" value="HIBADH-related"/>
</dbReference>
<dbReference type="PANTHER" id="PTHR43060:SF3">
    <property type="entry name" value="2-HYDROXY-3-OXOPROPIONATE REDUCTASE"/>
    <property type="match status" value="1"/>
</dbReference>
<dbReference type="NCBIfam" id="TIGR01505">
    <property type="entry name" value="tartro_sem_red"/>
    <property type="match status" value="1"/>
</dbReference>
<dbReference type="InterPro" id="IPR006115">
    <property type="entry name" value="6PGDH_NADP-bd"/>
</dbReference>
<dbReference type="InterPro" id="IPR013328">
    <property type="entry name" value="6PGD_dom2"/>
</dbReference>
<dbReference type="NCBIfam" id="NF008592">
    <property type="entry name" value="PRK11559.1"/>
    <property type="match status" value="1"/>
</dbReference>
<dbReference type="OrthoDB" id="9786703at2"/>
<dbReference type="RefSeq" id="WP_066747606.1">
    <property type="nucleotide sequence ID" value="NZ_CATWZH010000027.1"/>
</dbReference>
<dbReference type="SUPFAM" id="SSF51735">
    <property type="entry name" value="NAD(P)-binding Rossmann-fold domains"/>
    <property type="match status" value="1"/>
</dbReference>
<feature type="domain" description="6-phosphogluconate dehydrogenase NADP-binding" evidence="4">
    <location>
        <begin position="3"/>
        <end position="163"/>
    </location>
</feature>
<dbReference type="AlphaFoldDB" id="A0A1B2I7Y9"/>
<dbReference type="EMBL" id="CP016757">
    <property type="protein sequence ID" value="ANZ46094.1"/>
    <property type="molecule type" value="Genomic_DNA"/>
</dbReference>
<reference evidence="6" key="1">
    <citation type="submission" date="2016-08" db="EMBL/GenBank/DDBJ databases">
        <title>Complete genome of Cloacibacillus porcorum.</title>
        <authorList>
            <person name="Looft T."/>
            <person name="Bayles D.O."/>
            <person name="Alt D.P."/>
        </authorList>
    </citation>
    <scope>NUCLEOTIDE SEQUENCE [LARGE SCALE GENOMIC DNA]</scope>
    <source>
        <strain evidence="6">CL-84</strain>
    </source>
</reference>
<keyword evidence="7" id="KW-1185">Reference proteome</keyword>
<evidence type="ECO:0000256" key="2">
    <source>
        <dbReference type="ARBA" id="ARBA00023027"/>
    </source>
</evidence>
<name>A0A1B2I7Y9_9BACT</name>
<dbReference type="KEGG" id="cpor:BED41_13905"/>
<dbReference type="Proteomes" id="UP000093044">
    <property type="component" value="Chromosome"/>
</dbReference>
<organism evidence="6 7">
    <name type="scientific">Cloacibacillus porcorum</name>
    <dbReference type="NCBI Taxonomy" id="1197717"/>
    <lineage>
        <taxon>Bacteria</taxon>
        <taxon>Thermotogati</taxon>
        <taxon>Synergistota</taxon>
        <taxon>Synergistia</taxon>
        <taxon>Synergistales</taxon>
        <taxon>Synergistaceae</taxon>
        <taxon>Cloacibacillus</taxon>
    </lineage>
</organism>
<dbReference type="GO" id="GO:0046487">
    <property type="term" value="P:glyoxylate metabolic process"/>
    <property type="evidence" value="ECO:0007669"/>
    <property type="project" value="InterPro"/>
</dbReference>
<dbReference type="Gene3D" id="1.10.1040.10">
    <property type="entry name" value="N-(1-d-carboxylethyl)-l-norvaline Dehydrogenase, domain 2"/>
    <property type="match status" value="1"/>
</dbReference>
<dbReference type="InterPro" id="IPR029154">
    <property type="entry name" value="HIBADH-like_NADP-bd"/>
</dbReference>
<dbReference type="GO" id="GO:0050661">
    <property type="term" value="F:NADP binding"/>
    <property type="evidence" value="ECO:0007669"/>
    <property type="project" value="InterPro"/>
</dbReference>
<dbReference type="SUPFAM" id="SSF48179">
    <property type="entry name" value="6-phosphogluconate dehydrogenase C-terminal domain-like"/>
    <property type="match status" value="1"/>
</dbReference>
<sequence length="298" mass="31146">MSKIGFIGLGIMGVPMAKNLIAAGYSLVVYDIAEASVEKLVSAGAERGCSPADVAAKAGEVIITMLPNSPQVSEVVLGDNGIIHGCRGGQVVVDMSSIAPLVSRSLGGALAERGVEMLDAPVSGGQEKAEKGTLAIMVGGKSEVFERVKDILSKMGASVSLVGELGAGQITKLVNQMIVGINIAAVAEGMSLAKRCGVEPRRVFEAIRKGLAGSQCLEDKAPRMFEGRYDPGFRIALHIKDYWNVLETSRSIGSSAPLSAQVAEMMIALAGEGNDTLDHGALGLYYEKLNGVSLRERE</sequence>
<evidence type="ECO:0000313" key="7">
    <source>
        <dbReference type="Proteomes" id="UP000093044"/>
    </source>
</evidence>
<dbReference type="InterPro" id="IPR002204">
    <property type="entry name" value="3-OH-isobutyrate_DH-rel_CS"/>
</dbReference>
<evidence type="ECO:0000256" key="1">
    <source>
        <dbReference type="ARBA" id="ARBA00023002"/>
    </source>
</evidence>
<dbReference type="PANTHER" id="PTHR43060">
    <property type="entry name" value="3-HYDROXYISOBUTYRATE DEHYDROGENASE-LIKE 1, MITOCHONDRIAL-RELATED"/>
    <property type="match status" value="1"/>
</dbReference>
<dbReference type="InterPro" id="IPR008927">
    <property type="entry name" value="6-PGluconate_DH-like_C_sf"/>
</dbReference>
<dbReference type="InterPro" id="IPR006398">
    <property type="entry name" value="Tartro_sem_red"/>
</dbReference>
<dbReference type="Pfam" id="PF03446">
    <property type="entry name" value="NAD_binding_2"/>
    <property type="match status" value="1"/>
</dbReference>
<proteinExistence type="predicted"/>
<dbReference type="GO" id="GO:0016054">
    <property type="term" value="P:organic acid catabolic process"/>
    <property type="evidence" value="ECO:0007669"/>
    <property type="project" value="UniProtKB-ARBA"/>
</dbReference>
<evidence type="ECO:0000256" key="3">
    <source>
        <dbReference type="PIRSR" id="PIRSR000103-1"/>
    </source>
</evidence>
<evidence type="ECO:0000259" key="4">
    <source>
        <dbReference type="Pfam" id="PF03446"/>
    </source>
</evidence>
<dbReference type="GO" id="GO:0008679">
    <property type="term" value="F:2-hydroxy-3-oxopropionate reductase activity"/>
    <property type="evidence" value="ECO:0007669"/>
    <property type="project" value="InterPro"/>
</dbReference>
<dbReference type="PROSITE" id="PS00895">
    <property type="entry name" value="3_HYDROXYISOBUT_DH"/>
    <property type="match status" value="1"/>
</dbReference>
<dbReference type="Pfam" id="PF14833">
    <property type="entry name" value="NAD_binding_11"/>
    <property type="match status" value="1"/>
</dbReference>
<gene>
    <name evidence="6" type="ORF">BED41_13905</name>
</gene>
<dbReference type="InterPro" id="IPR036291">
    <property type="entry name" value="NAD(P)-bd_dom_sf"/>
</dbReference>